<feature type="compositionally biased region" description="Low complexity" evidence="2">
    <location>
        <begin position="324"/>
        <end position="351"/>
    </location>
</feature>
<evidence type="ECO:0000313" key="4">
    <source>
        <dbReference type="Proteomes" id="UP000474758"/>
    </source>
</evidence>
<feature type="compositionally biased region" description="Low complexity" evidence="2">
    <location>
        <begin position="291"/>
        <end position="315"/>
    </location>
</feature>
<comment type="caution">
    <text evidence="3">The sequence shown here is derived from an EMBL/GenBank/DDBJ whole genome shotgun (WGS) entry which is preliminary data.</text>
</comment>
<name>A0A6M1TTP0_9RHOB</name>
<organism evidence="3 4">
    <name type="scientific">Paragemmobacter kunshanensis</name>
    <dbReference type="NCBI Taxonomy" id="2583234"/>
    <lineage>
        <taxon>Bacteria</taxon>
        <taxon>Pseudomonadati</taxon>
        <taxon>Pseudomonadota</taxon>
        <taxon>Alphaproteobacteria</taxon>
        <taxon>Rhodobacterales</taxon>
        <taxon>Paracoccaceae</taxon>
        <taxon>Paragemmobacter</taxon>
    </lineage>
</organism>
<keyword evidence="1" id="KW-0175">Coiled coil</keyword>
<feature type="coiled-coil region" evidence="1">
    <location>
        <begin position="113"/>
        <end position="166"/>
    </location>
</feature>
<dbReference type="Proteomes" id="UP000474758">
    <property type="component" value="Unassembled WGS sequence"/>
</dbReference>
<keyword evidence="4" id="KW-1185">Reference proteome</keyword>
<proteinExistence type="predicted"/>
<protein>
    <recommendedName>
        <fullName evidence="5">DUF3618 domain-containing protein</fullName>
    </recommendedName>
</protein>
<evidence type="ECO:0000313" key="3">
    <source>
        <dbReference type="EMBL" id="NGQ90316.1"/>
    </source>
</evidence>
<feature type="region of interest" description="Disordered" evidence="2">
    <location>
        <begin position="283"/>
        <end position="351"/>
    </location>
</feature>
<dbReference type="AlphaFoldDB" id="A0A6M1TTP0"/>
<dbReference type="RefSeq" id="WP_165047646.1">
    <property type="nucleotide sequence ID" value="NZ_JAALFE010000004.1"/>
</dbReference>
<gene>
    <name evidence="3" type="ORF">G5V65_05360</name>
</gene>
<evidence type="ECO:0000256" key="2">
    <source>
        <dbReference type="SAM" id="MobiDB-lite"/>
    </source>
</evidence>
<reference evidence="3 4" key="1">
    <citation type="submission" date="2020-02" db="EMBL/GenBank/DDBJ databases">
        <title>Rhodobacter translucens sp. nov., a novel bacterium isolated from activated sludge.</title>
        <authorList>
            <person name="Liu J."/>
        </authorList>
    </citation>
    <scope>NUCLEOTIDE SEQUENCE [LARGE SCALE GENOMIC DNA]</scope>
    <source>
        <strain evidence="3 4">HX-7-19</strain>
    </source>
</reference>
<evidence type="ECO:0000256" key="1">
    <source>
        <dbReference type="SAM" id="Coils"/>
    </source>
</evidence>
<sequence>MFFQSSTRNLKSAITAQDAALGQSLTDLARSLGLDTAGSMASRAGVKAVGLARNHPLPVALAGAGLAWLILRPRGSGPQPGMEALSRWEDEGGQVLDPADVIDRMDATEREWLNAARAARDAARDRLLDLYERGVATAEAKAAVATDQAEALAQAFRKNLSHLEAEAADRTAEARRRIWEALETGGRMAERGFDQGRQMAKEHPVATSVAGLAVGAGALALALRGRGLLKVIAPVALSAVLAEAALRLRRSPAEKAADAVKDTAEDIAETAASTARKATRAARSAAKKADSAVTGATRTAKAGANRAAKAAGKATRPSRTATGKASAVARKARDAAAAAAGSEVPNGAAKH</sequence>
<dbReference type="EMBL" id="JAALFE010000004">
    <property type="protein sequence ID" value="NGQ90316.1"/>
    <property type="molecule type" value="Genomic_DNA"/>
</dbReference>
<accession>A0A6M1TTP0</accession>
<evidence type="ECO:0008006" key="5">
    <source>
        <dbReference type="Google" id="ProtNLM"/>
    </source>
</evidence>